<dbReference type="AlphaFoldDB" id="A0A508X7S8"/>
<name>A0A508X7S8_9HYPH</name>
<organism evidence="2">
    <name type="scientific">Sinorhizobium medicae</name>
    <dbReference type="NCBI Taxonomy" id="110321"/>
    <lineage>
        <taxon>Bacteria</taxon>
        <taxon>Pseudomonadati</taxon>
        <taxon>Pseudomonadota</taxon>
        <taxon>Alphaproteobacteria</taxon>
        <taxon>Hyphomicrobiales</taxon>
        <taxon>Rhizobiaceae</taxon>
        <taxon>Sinorhizobium/Ensifer group</taxon>
        <taxon>Sinorhizobium</taxon>
    </lineage>
</organism>
<reference evidence="2" key="1">
    <citation type="submission" date="2019-06" db="EMBL/GenBank/DDBJ databases">
        <authorList>
            <person name="Le Quere A."/>
            <person name="Colella S."/>
        </authorList>
    </citation>
    <scope>NUCLEOTIDE SEQUENCE</scope>
    <source>
        <strain evidence="2">EmedicaeMD41</strain>
    </source>
</reference>
<protein>
    <recommendedName>
        <fullName evidence="1">YhcG PDDEXK nuclease domain-containing protein</fullName>
    </recommendedName>
</protein>
<proteinExistence type="predicted"/>
<dbReference type="EMBL" id="CABFNB010000163">
    <property type="protein sequence ID" value="VTZ65818.1"/>
    <property type="molecule type" value="Genomic_DNA"/>
</dbReference>
<feature type="domain" description="YhcG PDDEXK nuclease" evidence="1">
    <location>
        <begin position="2"/>
        <end position="41"/>
    </location>
</feature>
<accession>A0A508X7S8</accession>
<evidence type="ECO:0000259" key="1">
    <source>
        <dbReference type="Pfam" id="PF06250"/>
    </source>
</evidence>
<dbReference type="InterPro" id="IPR009362">
    <property type="entry name" value="YhcG_C"/>
</dbReference>
<evidence type="ECO:0000313" key="2">
    <source>
        <dbReference type="EMBL" id="VTZ65818.1"/>
    </source>
</evidence>
<gene>
    <name evidence="2" type="ORF">EMEDMD4_910035</name>
</gene>
<dbReference type="Pfam" id="PF06250">
    <property type="entry name" value="YhcG_C"/>
    <property type="match status" value="1"/>
</dbReference>
<sequence>MRLRCFVVELKIEEFKPEFACKMSFYPSAADDQLRHEADAPIGRNNRGRI</sequence>
<dbReference type="Proteomes" id="UP000507954">
    <property type="component" value="Unassembled WGS sequence"/>
</dbReference>